<feature type="compositionally biased region" description="Basic and acidic residues" evidence="1">
    <location>
        <begin position="907"/>
        <end position="916"/>
    </location>
</feature>
<feature type="compositionally biased region" description="Polar residues" evidence="1">
    <location>
        <begin position="804"/>
        <end position="814"/>
    </location>
</feature>
<feature type="compositionally biased region" description="Basic and acidic residues" evidence="1">
    <location>
        <begin position="585"/>
        <end position="597"/>
    </location>
</feature>
<feature type="region of interest" description="Disordered" evidence="1">
    <location>
        <begin position="1"/>
        <end position="34"/>
    </location>
</feature>
<feature type="region of interest" description="Disordered" evidence="1">
    <location>
        <begin position="64"/>
        <end position="129"/>
    </location>
</feature>
<feature type="compositionally biased region" description="Basic and acidic residues" evidence="1">
    <location>
        <begin position="786"/>
        <end position="803"/>
    </location>
</feature>
<reference evidence="2" key="1">
    <citation type="submission" date="2022-11" db="UniProtKB">
        <authorList>
            <consortium name="EnsemblMetazoa"/>
        </authorList>
    </citation>
    <scope>IDENTIFICATION</scope>
</reference>
<feature type="region of interest" description="Disordered" evidence="1">
    <location>
        <begin position="514"/>
        <end position="696"/>
    </location>
</feature>
<dbReference type="RefSeq" id="XP_038058176.1">
    <property type="nucleotide sequence ID" value="XM_038202248.1"/>
</dbReference>
<feature type="compositionally biased region" description="Polar residues" evidence="1">
    <location>
        <begin position="616"/>
        <end position="627"/>
    </location>
</feature>
<dbReference type="Proteomes" id="UP000887568">
    <property type="component" value="Unplaced"/>
</dbReference>
<feature type="compositionally biased region" description="Acidic residues" evidence="1">
    <location>
        <begin position="917"/>
        <end position="926"/>
    </location>
</feature>
<feature type="region of interest" description="Disordered" evidence="1">
    <location>
        <begin position="867"/>
        <end position="926"/>
    </location>
</feature>
<dbReference type="GeneID" id="119729608"/>
<dbReference type="AlphaFoldDB" id="A0A914A472"/>
<evidence type="ECO:0000313" key="3">
    <source>
        <dbReference type="Proteomes" id="UP000887568"/>
    </source>
</evidence>
<sequence>MMNRINDFPKTDDSGTTREPHVAGPNADKKSEFCRKKPLPSISIEKDPEFAESLLCAATMHIRQKTRESTGSSTPRPQCPGHVLVPRTKDIPKPGTGRRSPPIPPGPTQGPCGDLPPRKTTDGIHKRDSHNQCDNHLLLNPPWRATCAIVEPTQAGNICLERLPRGLKQPKIVDLCHRHGHRRRLEPLEETQNADAAQKRGRPVMQRKANGSKQRGDFNAKKVIIEKNTFNTIAEEQRHRQGSDDRTKTDNSFGEDNKDMTMITGCKATEDLKEERPEDVTLDEGQDEQNVSKQGDSDEDIILQSARCGTDDFDHKLSETTCKTTVPSTHENIIGETEDEETTPDEACLSKEDVETSDTALCRTMPSKPTLVKAESLTFRRTTGKLHTDERPNSFTALTAKVKELEHVEETTSQPTTGQPLSGVTIHEKVQANDNVITSADDHSDYTPDDKGDTICHDSHRNDNILESCLNEHQLIPCPQNIEEGPCTADEVSAFDQPETFQDSKKYEITEIQSKRTGDLNSSACEDKPDGLLDDKVQVPLETDRQSGVSKHAENIDEASIYKDQSLSMQSDKSCPISESNSRTTQEESIRENRESELLSFSVDSPRMPRNENWDCVNSNQSTPTTDDSAEKQESPIGQFKDQDAKNTGLEAVNLETIRQRPKTDMPSQNETRETEVSVQISQKSENFKEPSPHLQRSLSCHDLAIDVRFFKTPDNDTNDGNCFHHGESPSLGSGSRENSDGSYKNERCTIRKIHSHDNSGKCKYIVLPDQDRVISDVHGIPIKPLRIDNDKDTQRDTCESASDRQSLLQNPSEIPTDGIKTTSREKNITKARNITSDPRIDPIVSKLETVEGSSVLRIDKITDGRNNEQETCSRDDNRETTDENHDLILSRQDQLRNGIGRRARRKTECDMHPIQEDETVDSEIVNDQDANTEGFQGQREDGGGKSGIGEEEWFPLSVHPLPQPTAANVSGPPPKQPQPKRINFAESNRFLRIHGNYLQGDGPWGHGDRIERPRNYVEPNVSLDDMSLRFFTDITPLDLAFNAINVVNSCSNSISYHSCINQKRLLAALDGLKHDDVYKHALICPLALQCATATREFSQALHKVFRRFSNRARAAQEALLEYYRALAAGEVNSPEMLRQIQRDGRRLYMVWEGGRYVTKYSDDAIAELSNSSSDTSTRPSASDPAEFVDNESKE</sequence>
<dbReference type="OMA" id="TCAIVEP"/>
<feature type="compositionally biased region" description="Low complexity" evidence="1">
    <location>
        <begin position="1170"/>
        <end position="1185"/>
    </location>
</feature>
<feature type="region of interest" description="Disordered" evidence="1">
    <location>
        <begin position="184"/>
        <end position="259"/>
    </location>
</feature>
<evidence type="ECO:0000256" key="1">
    <source>
        <dbReference type="SAM" id="MobiDB-lite"/>
    </source>
</evidence>
<feature type="compositionally biased region" description="Polar residues" evidence="1">
    <location>
        <begin position="563"/>
        <end position="584"/>
    </location>
</feature>
<feature type="compositionally biased region" description="Basic and acidic residues" evidence="1">
    <location>
        <begin position="116"/>
        <end position="129"/>
    </location>
</feature>
<feature type="compositionally biased region" description="Basic and acidic residues" evidence="1">
    <location>
        <begin position="235"/>
        <end position="259"/>
    </location>
</feature>
<feature type="region of interest" description="Disordered" evidence="1">
    <location>
        <begin position="786"/>
        <end position="822"/>
    </location>
</feature>
<feature type="region of interest" description="Disordered" evidence="1">
    <location>
        <begin position="721"/>
        <end position="744"/>
    </location>
</feature>
<proteinExistence type="predicted"/>
<accession>A0A914A472</accession>
<name>A0A914A472_PATMI</name>
<evidence type="ECO:0000313" key="2">
    <source>
        <dbReference type="EnsemblMetazoa" id="XP_038058176.1"/>
    </source>
</evidence>
<dbReference type="EnsemblMetazoa" id="XM_038202248.1">
    <property type="protein sequence ID" value="XP_038058176.1"/>
    <property type="gene ID" value="LOC119729608"/>
</dbReference>
<feature type="region of interest" description="Disordered" evidence="1">
    <location>
        <begin position="271"/>
        <end position="298"/>
    </location>
</feature>
<feature type="compositionally biased region" description="Basic and acidic residues" evidence="1">
    <location>
        <begin position="7"/>
        <end position="34"/>
    </location>
</feature>
<feature type="region of interest" description="Disordered" evidence="1">
    <location>
        <begin position="1169"/>
        <end position="1195"/>
    </location>
</feature>
<organism evidence="2 3">
    <name type="scientific">Patiria miniata</name>
    <name type="common">Bat star</name>
    <name type="synonym">Asterina miniata</name>
    <dbReference type="NCBI Taxonomy" id="46514"/>
    <lineage>
        <taxon>Eukaryota</taxon>
        <taxon>Metazoa</taxon>
        <taxon>Echinodermata</taxon>
        <taxon>Eleutherozoa</taxon>
        <taxon>Asterozoa</taxon>
        <taxon>Asteroidea</taxon>
        <taxon>Valvatacea</taxon>
        <taxon>Valvatida</taxon>
        <taxon>Asterinidae</taxon>
        <taxon>Patiria</taxon>
    </lineage>
</organism>
<keyword evidence="3" id="KW-1185">Reference proteome</keyword>
<feature type="compositionally biased region" description="Basic and acidic residues" evidence="1">
    <location>
        <begin position="867"/>
        <end position="889"/>
    </location>
</feature>
<feature type="compositionally biased region" description="Basic and acidic residues" evidence="1">
    <location>
        <begin position="525"/>
        <end position="555"/>
    </location>
</feature>
<feature type="compositionally biased region" description="Basic and acidic residues" evidence="1">
    <location>
        <begin position="214"/>
        <end position="225"/>
    </location>
</feature>
<dbReference type="OrthoDB" id="10502630at2759"/>
<protein>
    <submittedName>
        <fullName evidence="2">Uncharacterized protein</fullName>
    </submittedName>
</protein>